<evidence type="ECO:0000256" key="4">
    <source>
        <dbReference type="ARBA" id="ARBA00022989"/>
    </source>
</evidence>
<dbReference type="Gene3D" id="1.20.1250.20">
    <property type="entry name" value="MFS general substrate transporter like domains"/>
    <property type="match status" value="1"/>
</dbReference>
<dbReference type="KEGG" id="ani:ANIA_00208"/>
<dbReference type="GO" id="GO:0016020">
    <property type="term" value="C:membrane"/>
    <property type="evidence" value="ECO:0007669"/>
    <property type="project" value="UniProtKB-SubCell"/>
</dbReference>
<dbReference type="InterPro" id="IPR011701">
    <property type="entry name" value="MFS"/>
</dbReference>
<dbReference type="OMA" id="GICAKME"/>
<dbReference type="RefSeq" id="XP_050469298.1">
    <property type="nucleotide sequence ID" value="XM_050611025.1"/>
</dbReference>
<evidence type="ECO:0000256" key="2">
    <source>
        <dbReference type="ARBA" id="ARBA00022448"/>
    </source>
</evidence>
<gene>
    <name evidence="8" type="ORF">ANIA_00208</name>
</gene>
<dbReference type="GO" id="GO:0022857">
    <property type="term" value="F:transmembrane transporter activity"/>
    <property type="evidence" value="ECO:0007669"/>
    <property type="project" value="InterPro"/>
</dbReference>
<feature type="transmembrane region" description="Helical" evidence="6">
    <location>
        <begin position="212"/>
        <end position="234"/>
    </location>
</feature>
<keyword evidence="4 6" id="KW-1133">Transmembrane helix</keyword>
<evidence type="ECO:0000259" key="7">
    <source>
        <dbReference type="PROSITE" id="PS50850"/>
    </source>
</evidence>
<evidence type="ECO:0000256" key="6">
    <source>
        <dbReference type="SAM" id="Phobius"/>
    </source>
</evidence>
<name>C8VUV3_EMENI</name>
<feature type="transmembrane region" description="Helical" evidence="6">
    <location>
        <begin position="174"/>
        <end position="200"/>
    </location>
</feature>
<organism evidence="8 9">
    <name type="scientific">Emericella nidulans (strain FGSC A4 / ATCC 38163 / CBS 112.46 / NRRL 194 / M139)</name>
    <name type="common">Aspergillus nidulans</name>
    <dbReference type="NCBI Taxonomy" id="227321"/>
    <lineage>
        <taxon>Eukaryota</taxon>
        <taxon>Fungi</taxon>
        <taxon>Dikarya</taxon>
        <taxon>Ascomycota</taxon>
        <taxon>Pezizomycotina</taxon>
        <taxon>Eurotiomycetes</taxon>
        <taxon>Eurotiomycetidae</taxon>
        <taxon>Eurotiales</taxon>
        <taxon>Aspergillaceae</taxon>
        <taxon>Aspergillus</taxon>
        <taxon>Aspergillus subgen. Nidulantes</taxon>
    </lineage>
</organism>
<dbReference type="AlphaFoldDB" id="C8VUV3"/>
<keyword evidence="3 6" id="KW-0812">Transmembrane</keyword>
<dbReference type="InParanoid" id="C8VUV3"/>
<dbReference type="SUPFAM" id="SSF103473">
    <property type="entry name" value="MFS general substrate transporter"/>
    <property type="match status" value="1"/>
</dbReference>
<evidence type="ECO:0000313" key="9">
    <source>
        <dbReference type="Proteomes" id="UP000000560"/>
    </source>
</evidence>
<feature type="transmembrane region" description="Helical" evidence="6">
    <location>
        <begin position="42"/>
        <end position="63"/>
    </location>
</feature>
<keyword evidence="9" id="KW-1185">Reference proteome</keyword>
<dbReference type="InterPro" id="IPR020846">
    <property type="entry name" value="MFS_dom"/>
</dbReference>
<feature type="transmembrane region" description="Helical" evidence="6">
    <location>
        <begin position="87"/>
        <end position="109"/>
    </location>
</feature>
<proteinExistence type="predicted"/>
<dbReference type="Proteomes" id="UP000000560">
    <property type="component" value="Chromosome VIII"/>
</dbReference>
<sequence length="325" mass="35517">MDGHEAIKQKSSTAIATGDILRSENALASPLSEDEKRNEKKLVLKIDLLILPMIAFSFYLSIIDRGNYGAARLQHLESDVHMSGSEFQAALSIFYVGTILFGVPSNMLLNHFGRQSLHIGLAVLFWGTVTSCTAAVNNFEWMMACRTILGIADKGSSMCGNPILPLKMVKKIELSFRISICLSAGLVAAASGPLIAAGILNGLDGLRGLSAWRWLYLIEGIASICAGLALVAFLPDYPHTWAALTPHMRETNLTNEYRSYSASNIRRPETNLDGAKILALDGVKLALRDEKLYILTFLQLCTIICIESQSFYPTMTATLGYSHVI</sequence>
<keyword evidence="2" id="KW-0813">Transport</keyword>
<dbReference type="EMBL" id="BN001308">
    <property type="protein sequence ID" value="CBF89972.1"/>
    <property type="molecule type" value="Genomic_DNA"/>
</dbReference>
<dbReference type="eggNOG" id="KOG2533">
    <property type="taxonomic scope" value="Eukaryota"/>
</dbReference>
<dbReference type="PROSITE" id="PS50850">
    <property type="entry name" value="MFS"/>
    <property type="match status" value="1"/>
</dbReference>
<accession>C8VUV3</accession>
<reference evidence="9" key="2">
    <citation type="journal article" date="2009" name="Fungal Genet. Biol.">
        <title>The 2008 update of the Aspergillus nidulans genome annotation: a community effort.</title>
        <authorList>
            <person name="Wortman J.R."/>
            <person name="Gilsenan J.M."/>
            <person name="Joardar V."/>
            <person name="Deegan J."/>
            <person name="Clutterbuck J."/>
            <person name="Andersen M.R."/>
            <person name="Archer D."/>
            <person name="Bencina M."/>
            <person name="Braus G."/>
            <person name="Coutinho P."/>
            <person name="von Dohren H."/>
            <person name="Doonan J."/>
            <person name="Driessen A.J."/>
            <person name="Durek P."/>
            <person name="Espeso E."/>
            <person name="Fekete E."/>
            <person name="Flipphi M."/>
            <person name="Estrada C.G."/>
            <person name="Geysens S."/>
            <person name="Goldman G."/>
            <person name="de Groot P.W."/>
            <person name="Hansen K."/>
            <person name="Harris S.D."/>
            <person name="Heinekamp T."/>
            <person name="Helmstaedt K."/>
            <person name="Henrissat B."/>
            <person name="Hofmann G."/>
            <person name="Homan T."/>
            <person name="Horio T."/>
            <person name="Horiuchi H."/>
            <person name="James S."/>
            <person name="Jones M."/>
            <person name="Karaffa L."/>
            <person name="Karanyi Z."/>
            <person name="Kato M."/>
            <person name="Keller N."/>
            <person name="Kelly D.E."/>
            <person name="Kiel J.A."/>
            <person name="Kim J.M."/>
            <person name="van der Klei I.J."/>
            <person name="Klis F.M."/>
            <person name="Kovalchuk A."/>
            <person name="Krasevec N."/>
            <person name="Kubicek C.P."/>
            <person name="Liu B."/>
            <person name="Maccabe A."/>
            <person name="Meyer V."/>
            <person name="Mirabito P."/>
            <person name="Miskei M."/>
            <person name="Mos M."/>
            <person name="Mullins J."/>
            <person name="Nelson D.R."/>
            <person name="Nielsen J."/>
            <person name="Oakley B.R."/>
            <person name="Osmani S.A."/>
            <person name="Pakula T."/>
            <person name="Paszewski A."/>
            <person name="Paulsen I."/>
            <person name="Pilsyk S."/>
            <person name="Pocsi I."/>
            <person name="Punt P.J."/>
            <person name="Ram A.F."/>
            <person name="Ren Q."/>
            <person name="Robellet X."/>
            <person name="Robson G."/>
            <person name="Seiboth B."/>
            <person name="van Solingen P."/>
            <person name="Specht T."/>
            <person name="Sun J."/>
            <person name="Taheri-Talesh N."/>
            <person name="Takeshita N."/>
            <person name="Ussery D."/>
            <person name="vanKuyk P.A."/>
            <person name="Visser H."/>
            <person name="van de Vondervoort P.J."/>
            <person name="de Vries R.P."/>
            <person name="Walton J."/>
            <person name="Xiang X."/>
            <person name="Xiong Y."/>
            <person name="Zeng A.P."/>
            <person name="Brandt B.W."/>
            <person name="Cornell M.J."/>
            <person name="van den Hondel C.A."/>
            <person name="Visser J."/>
            <person name="Oliver S.G."/>
            <person name="Turner G."/>
        </authorList>
    </citation>
    <scope>GENOME REANNOTATION</scope>
    <source>
        <strain evidence="9">FGSC A4 / ATCC 38163 / CBS 112.46 / NRRL 194 / M139</strain>
    </source>
</reference>
<comment type="subcellular location">
    <subcellularLocation>
        <location evidence="1">Membrane</location>
        <topology evidence="1">Multi-pass membrane protein</topology>
    </subcellularLocation>
</comment>
<dbReference type="STRING" id="227321.C8VUV3"/>
<evidence type="ECO:0000256" key="1">
    <source>
        <dbReference type="ARBA" id="ARBA00004141"/>
    </source>
</evidence>
<dbReference type="OrthoDB" id="2250022at2759"/>
<dbReference type="GeneID" id="2875985"/>
<dbReference type="HOGENOM" id="CLU_001265_0_2_1"/>
<dbReference type="InterPro" id="IPR036259">
    <property type="entry name" value="MFS_trans_sf"/>
</dbReference>
<reference evidence="9" key="1">
    <citation type="journal article" date="2005" name="Nature">
        <title>Sequencing of Aspergillus nidulans and comparative analysis with A. fumigatus and A. oryzae.</title>
        <authorList>
            <person name="Galagan J.E."/>
            <person name="Calvo S.E."/>
            <person name="Cuomo C."/>
            <person name="Ma L.J."/>
            <person name="Wortman J.R."/>
            <person name="Batzoglou S."/>
            <person name="Lee S.I."/>
            <person name="Basturkmen M."/>
            <person name="Spevak C.C."/>
            <person name="Clutterbuck J."/>
            <person name="Kapitonov V."/>
            <person name="Jurka J."/>
            <person name="Scazzocchio C."/>
            <person name="Farman M."/>
            <person name="Butler J."/>
            <person name="Purcell S."/>
            <person name="Harris S."/>
            <person name="Braus G.H."/>
            <person name="Draht O."/>
            <person name="Busch S."/>
            <person name="D'Enfert C."/>
            <person name="Bouchier C."/>
            <person name="Goldman G.H."/>
            <person name="Bell-Pedersen D."/>
            <person name="Griffiths-Jones S."/>
            <person name="Doonan J.H."/>
            <person name="Yu J."/>
            <person name="Vienken K."/>
            <person name="Pain A."/>
            <person name="Freitag M."/>
            <person name="Selker E.U."/>
            <person name="Archer D.B."/>
            <person name="Penalva M.A."/>
            <person name="Oakley B.R."/>
            <person name="Momany M."/>
            <person name="Tanaka T."/>
            <person name="Kumagai T."/>
            <person name="Asai K."/>
            <person name="Machida M."/>
            <person name="Nierman W.C."/>
            <person name="Denning D.W."/>
            <person name="Caddick M."/>
            <person name="Hynes M."/>
            <person name="Paoletti M."/>
            <person name="Fischer R."/>
            <person name="Miller B."/>
            <person name="Dyer P."/>
            <person name="Sachs M.S."/>
            <person name="Osmani S.A."/>
            <person name="Birren B.W."/>
        </authorList>
    </citation>
    <scope>NUCLEOTIDE SEQUENCE [LARGE SCALE GENOMIC DNA]</scope>
    <source>
        <strain evidence="9">FGSC A4 / ATCC 38163 / CBS 112.46 / NRRL 194 / M139</strain>
    </source>
</reference>
<dbReference type="VEuPathDB" id="FungiDB:AN0208"/>
<dbReference type="PANTHER" id="PTHR43791">
    <property type="entry name" value="PERMEASE-RELATED"/>
    <property type="match status" value="1"/>
</dbReference>
<evidence type="ECO:0000256" key="5">
    <source>
        <dbReference type="ARBA" id="ARBA00023136"/>
    </source>
</evidence>
<dbReference type="PANTHER" id="PTHR43791:SF78">
    <property type="entry name" value="TRANSPORTER, PUTATIVE (AFU_ORTHOLOGUE AFUA_3G01370)-RELATED"/>
    <property type="match status" value="1"/>
</dbReference>
<keyword evidence="5 6" id="KW-0472">Membrane</keyword>
<dbReference type="Pfam" id="PF07690">
    <property type="entry name" value="MFS_1"/>
    <property type="match status" value="1"/>
</dbReference>
<evidence type="ECO:0000313" key="8">
    <source>
        <dbReference type="EMBL" id="CBF89972.1"/>
    </source>
</evidence>
<evidence type="ECO:0000256" key="3">
    <source>
        <dbReference type="ARBA" id="ARBA00022692"/>
    </source>
</evidence>
<feature type="domain" description="Major facilitator superfamily (MFS) profile" evidence="7">
    <location>
        <begin position="50"/>
        <end position="325"/>
    </location>
</feature>
<protein>
    <recommendedName>
        <fullName evidence="7">Major facilitator superfamily (MFS) profile domain-containing protein</fullName>
    </recommendedName>
</protein>